<evidence type="ECO:0000256" key="9">
    <source>
        <dbReference type="SAM" id="MobiDB-lite"/>
    </source>
</evidence>
<feature type="region of interest" description="Disordered" evidence="9">
    <location>
        <begin position="123"/>
        <end position="197"/>
    </location>
</feature>
<dbReference type="GO" id="GO:0005737">
    <property type="term" value="C:cytoplasm"/>
    <property type="evidence" value="ECO:0007669"/>
    <property type="project" value="UniProtKB-SubCell"/>
</dbReference>
<reference evidence="10" key="1">
    <citation type="submission" date="2020-12" db="EMBL/GenBank/DDBJ databases">
        <title>Metabolic potential, ecology and presence of endohyphal bacteria is reflected in genomic diversity of Mucoromycotina.</title>
        <authorList>
            <person name="Muszewska A."/>
            <person name="Okrasinska A."/>
            <person name="Steczkiewicz K."/>
            <person name="Drgas O."/>
            <person name="Orlowska M."/>
            <person name="Perlinska-Lenart U."/>
            <person name="Aleksandrzak-Piekarczyk T."/>
            <person name="Szatraj K."/>
            <person name="Zielenkiewicz U."/>
            <person name="Pilsyk S."/>
            <person name="Malc E."/>
            <person name="Mieczkowski P."/>
            <person name="Kruszewska J.S."/>
            <person name="Biernat P."/>
            <person name="Pawlowska J."/>
        </authorList>
    </citation>
    <scope>NUCLEOTIDE SEQUENCE</scope>
    <source>
        <strain evidence="10">WA0000067209</strain>
    </source>
</reference>
<dbReference type="AlphaFoldDB" id="A0A8H7PCH2"/>
<dbReference type="Pfam" id="PF08528">
    <property type="entry name" value="Whi5"/>
    <property type="match status" value="1"/>
</dbReference>
<evidence type="ECO:0000256" key="1">
    <source>
        <dbReference type="ARBA" id="ARBA00004123"/>
    </source>
</evidence>
<feature type="compositionally biased region" description="Polar residues" evidence="9">
    <location>
        <begin position="220"/>
        <end position="233"/>
    </location>
</feature>
<evidence type="ECO:0000256" key="4">
    <source>
        <dbReference type="ARBA" id="ARBA00022490"/>
    </source>
</evidence>
<dbReference type="OrthoDB" id="2361587at2759"/>
<accession>A0A8H7PCH2</accession>
<feature type="compositionally biased region" description="Basic and acidic residues" evidence="9">
    <location>
        <begin position="151"/>
        <end position="180"/>
    </location>
</feature>
<dbReference type="InterPro" id="IPR013734">
    <property type="entry name" value="TF_Nrm1/Whi5"/>
</dbReference>
<keyword evidence="11" id="KW-1185">Reference proteome</keyword>
<feature type="region of interest" description="Disordered" evidence="9">
    <location>
        <begin position="80"/>
        <end position="110"/>
    </location>
</feature>
<keyword evidence="5" id="KW-0678">Repressor</keyword>
<name>A0A8H7PCH2_MORIS</name>
<evidence type="ECO:0000313" key="10">
    <source>
        <dbReference type="EMBL" id="KAG2171342.1"/>
    </source>
</evidence>
<evidence type="ECO:0000256" key="3">
    <source>
        <dbReference type="ARBA" id="ARBA00006922"/>
    </source>
</evidence>
<feature type="compositionally biased region" description="Basic residues" evidence="9">
    <location>
        <begin position="123"/>
        <end position="132"/>
    </location>
</feature>
<keyword evidence="7" id="KW-0804">Transcription</keyword>
<gene>
    <name evidence="10" type="ORF">INT43_002964</name>
</gene>
<dbReference type="GO" id="GO:0005634">
    <property type="term" value="C:nucleus"/>
    <property type="evidence" value="ECO:0007669"/>
    <property type="project" value="UniProtKB-SubCell"/>
</dbReference>
<sequence>MSDTALYHTLPSSSQHDGLCLHNNSIFKHLNALKTRLNYASFKLEHGWQDRALTDLELSCKTPDDNNHFESIPVTVAGFRKRSIEGQRRPAQQSVPKRRNSHKRGLTQADVIDRRTFVAVTHNRPKLKRWHSMHSLSEAKQKQARPKGRPRKDDEARKRQPVEGGEKVDTKRSRMAEDRPPSATTSPAGMELPRSVPTNSLDFLSYAIAMTEKRDAAERLTQSQPLPSLASQYSDEDMEDAPQLDHHDITASQPLSSDYDQRKASTSLTDEYDDEDDEDDDEDDDDELDCPSSPRAEAAEAIMMFVRGGPHR</sequence>
<dbReference type="Proteomes" id="UP000654370">
    <property type="component" value="Unassembled WGS sequence"/>
</dbReference>
<comment type="caution">
    <text evidence="10">The sequence shown here is derived from an EMBL/GenBank/DDBJ whole genome shotgun (WGS) entry which is preliminary data.</text>
</comment>
<comment type="similarity">
    <text evidence="3">Belongs to the WHI5/NRM1 family.</text>
</comment>
<feature type="compositionally biased region" description="Basic residues" evidence="9">
    <location>
        <begin position="96"/>
        <end position="105"/>
    </location>
</feature>
<evidence type="ECO:0000256" key="5">
    <source>
        <dbReference type="ARBA" id="ARBA00022491"/>
    </source>
</evidence>
<proteinExistence type="inferred from homology"/>
<feature type="region of interest" description="Disordered" evidence="9">
    <location>
        <begin position="216"/>
        <end position="296"/>
    </location>
</feature>
<evidence type="ECO:0000256" key="8">
    <source>
        <dbReference type="ARBA" id="ARBA00023242"/>
    </source>
</evidence>
<keyword evidence="6" id="KW-0805">Transcription regulation</keyword>
<keyword evidence="8" id="KW-0539">Nucleus</keyword>
<protein>
    <submittedName>
        <fullName evidence="10">Uncharacterized protein</fullName>
    </submittedName>
</protein>
<organism evidence="10 11">
    <name type="scientific">Mortierella isabellina</name>
    <name type="common">Filamentous fungus</name>
    <name type="synonym">Umbelopsis isabellina</name>
    <dbReference type="NCBI Taxonomy" id="91625"/>
    <lineage>
        <taxon>Eukaryota</taxon>
        <taxon>Fungi</taxon>
        <taxon>Fungi incertae sedis</taxon>
        <taxon>Mucoromycota</taxon>
        <taxon>Mucoromycotina</taxon>
        <taxon>Umbelopsidomycetes</taxon>
        <taxon>Umbelopsidales</taxon>
        <taxon>Umbelopsidaceae</taxon>
        <taxon>Umbelopsis</taxon>
    </lineage>
</organism>
<evidence type="ECO:0000313" key="11">
    <source>
        <dbReference type="Proteomes" id="UP000654370"/>
    </source>
</evidence>
<dbReference type="EMBL" id="JAEPQZ010000022">
    <property type="protein sequence ID" value="KAG2171342.1"/>
    <property type="molecule type" value="Genomic_DNA"/>
</dbReference>
<evidence type="ECO:0000256" key="6">
    <source>
        <dbReference type="ARBA" id="ARBA00023015"/>
    </source>
</evidence>
<evidence type="ECO:0000256" key="2">
    <source>
        <dbReference type="ARBA" id="ARBA00004496"/>
    </source>
</evidence>
<evidence type="ECO:0000256" key="7">
    <source>
        <dbReference type="ARBA" id="ARBA00023163"/>
    </source>
</evidence>
<feature type="compositionally biased region" description="Polar residues" evidence="9">
    <location>
        <begin position="250"/>
        <end position="269"/>
    </location>
</feature>
<comment type="subcellular location">
    <subcellularLocation>
        <location evidence="2">Cytoplasm</location>
    </subcellularLocation>
    <subcellularLocation>
        <location evidence="1">Nucleus</location>
    </subcellularLocation>
</comment>
<feature type="compositionally biased region" description="Acidic residues" evidence="9">
    <location>
        <begin position="270"/>
        <end position="289"/>
    </location>
</feature>
<keyword evidence="4" id="KW-0963">Cytoplasm</keyword>